<dbReference type="RefSeq" id="XP_044938850.1">
    <property type="nucleotide sequence ID" value="XM_045082915.1"/>
</dbReference>
<name>A0A8U0V3W9_MUSPF</name>
<dbReference type="AlphaFoldDB" id="A0A8U0V3W9"/>
<accession>A0A8U0V3W9</accession>
<keyword evidence="1" id="KW-1185">Reference proteome</keyword>
<sequence>MRVRVTLPPASPRGGTLHSCETIPKPGNYIEPKRAFTVETNGQGHISTSELLGLAVEGSQIHLSWREEDLARDLVPDWELEAIRQKLRVTEQALGWRTGEAHVRDSHGEGAVDHRGDVYMEFALKAQPGLRWSWTRCLLRPGHRGAALNGHRASPLLGPRGLAETARRTIPPPELPGQNVLAKRMTRALLGCSGNQKLQSAAGMRAAEALAAFLEEEEVLKSGRLDRPPQVSTGRLRT</sequence>
<organism evidence="1 2">
    <name type="scientific">Mustela putorius furo</name>
    <name type="common">European domestic ferret</name>
    <name type="synonym">Mustela furo</name>
    <dbReference type="NCBI Taxonomy" id="9669"/>
    <lineage>
        <taxon>Eukaryota</taxon>
        <taxon>Metazoa</taxon>
        <taxon>Chordata</taxon>
        <taxon>Craniata</taxon>
        <taxon>Vertebrata</taxon>
        <taxon>Euteleostomi</taxon>
        <taxon>Mammalia</taxon>
        <taxon>Eutheria</taxon>
        <taxon>Laurasiatheria</taxon>
        <taxon>Carnivora</taxon>
        <taxon>Caniformia</taxon>
        <taxon>Musteloidea</taxon>
        <taxon>Mustelidae</taxon>
        <taxon>Mustelinae</taxon>
        <taxon>Mustela</taxon>
    </lineage>
</organism>
<proteinExistence type="predicted"/>
<dbReference type="Proteomes" id="UP000000715">
    <property type="component" value="Unplaced"/>
</dbReference>
<reference evidence="2" key="1">
    <citation type="submission" date="2025-08" db="UniProtKB">
        <authorList>
            <consortium name="RefSeq"/>
        </authorList>
    </citation>
    <scope>IDENTIFICATION</scope>
    <source>
        <tissue evidence="2">Brain</tissue>
    </source>
</reference>
<evidence type="ECO:0000313" key="1">
    <source>
        <dbReference type="Proteomes" id="UP000000715"/>
    </source>
</evidence>
<gene>
    <name evidence="2" type="primary">LOC101691780</name>
</gene>
<evidence type="ECO:0000313" key="2">
    <source>
        <dbReference type="RefSeq" id="XP_044938850.1"/>
    </source>
</evidence>
<dbReference type="GeneID" id="101691780"/>
<protein>
    <submittedName>
        <fullName evidence="2">Uncharacterized protein LOC101691780</fullName>
    </submittedName>
</protein>